<dbReference type="HAMAP" id="MF_00337">
    <property type="entry name" value="Exonuc_7_S"/>
    <property type="match status" value="1"/>
</dbReference>
<dbReference type="InterPro" id="IPR003761">
    <property type="entry name" value="Exonuc_VII_S"/>
</dbReference>
<dbReference type="EC" id="3.1.11.6" evidence="6"/>
<comment type="subcellular location">
    <subcellularLocation>
        <location evidence="6">Cytoplasm</location>
    </subcellularLocation>
</comment>
<dbReference type="NCBIfam" id="NF002140">
    <property type="entry name" value="PRK00977.1-4"/>
    <property type="match status" value="1"/>
</dbReference>
<proteinExistence type="inferred from homology"/>
<keyword evidence="2 6" id="KW-0963">Cytoplasm</keyword>
<keyword evidence="4 6" id="KW-0378">Hydrolase</keyword>
<dbReference type="GO" id="GO:0005829">
    <property type="term" value="C:cytosol"/>
    <property type="evidence" value="ECO:0007669"/>
    <property type="project" value="TreeGrafter"/>
</dbReference>
<reference evidence="8 9" key="1">
    <citation type="submission" date="2020-08" db="EMBL/GenBank/DDBJ databases">
        <title>Genomic Encyclopedia of Type Strains, Phase IV (KMG-IV): sequencing the most valuable type-strain genomes for metagenomic binning, comparative biology and taxonomic classification.</title>
        <authorList>
            <person name="Goeker M."/>
        </authorList>
    </citation>
    <scope>NUCLEOTIDE SEQUENCE [LARGE SCALE GENOMIC DNA]</scope>
    <source>
        <strain evidence="8 9">DSM 25897</strain>
    </source>
</reference>
<dbReference type="GO" id="GO:0006308">
    <property type="term" value="P:DNA catabolic process"/>
    <property type="evidence" value="ECO:0007669"/>
    <property type="project" value="UniProtKB-UniRule"/>
</dbReference>
<dbReference type="PANTHER" id="PTHR34137:SF1">
    <property type="entry name" value="EXODEOXYRIBONUCLEASE 7 SMALL SUBUNIT"/>
    <property type="match status" value="1"/>
</dbReference>
<dbReference type="AlphaFoldDB" id="A0A7W7Y0B6"/>
<evidence type="ECO:0000256" key="4">
    <source>
        <dbReference type="ARBA" id="ARBA00022801"/>
    </source>
</evidence>
<dbReference type="GO" id="GO:0009318">
    <property type="term" value="C:exodeoxyribonuclease VII complex"/>
    <property type="evidence" value="ECO:0007669"/>
    <property type="project" value="UniProtKB-UniRule"/>
</dbReference>
<dbReference type="Pfam" id="PF02609">
    <property type="entry name" value="Exonuc_VII_S"/>
    <property type="match status" value="1"/>
</dbReference>
<evidence type="ECO:0000256" key="5">
    <source>
        <dbReference type="ARBA" id="ARBA00022839"/>
    </source>
</evidence>
<evidence type="ECO:0000313" key="9">
    <source>
        <dbReference type="Proteomes" id="UP000519004"/>
    </source>
</evidence>
<keyword evidence="5 6" id="KW-0269">Exonuclease</keyword>
<evidence type="ECO:0000256" key="1">
    <source>
        <dbReference type="ARBA" id="ARBA00009998"/>
    </source>
</evidence>
<dbReference type="InterPro" id="IPR037004">
    <property type="entry name" value="Exonuc_VII_ssu_sf"/>
</dbReference>
<dbReference type="SUPFAM" id="SSF116842">
    <property type="entry name" value="XseB-like"/>
    <property type="match status" value="1"/>
</dbReference>
<dbReference type="NCBIfam" id="TIGR01280">
    <property type="entry name" value="xseB"/>
    <property type="match status" value="1"/>
</dbReference>
<evidence type="ECO:0000256" key="2">
    <source>
        <dbReference type="ARBA" id="ARBA00022490"/>
    </source>
</evidence>
<gene>
    <name evidence="6" type="primary">xseB</name>
    <name evidence="8" type="ORF">HNQ58_001620</name>
</gene>
<evidence type="ECO:0000256" key="6">
    <source>
        <dbReference type="HAMAP-Rule" id="MF_00337"/>
    </source>
</evidence>
<evidence type="ECO:0000256" key="3">
    <source>
        <dbReference type="ARBA" id="ARBA00022722"/>
    </source>
</evidence>
<organism evidence="8 9">
    <name type="scientific">Rehaibacterium terrae</name>
    <dbReference type="NCBI Taxonomy" id="1341696"/>
    <lineage>
        <taxon>Bacteria</taxon>
        <taxon>Pseudomonadati</taxon>
        <taxon>Pseudomonadota</taxon>
        <taxon>Gammaproteobacteria</taxon>
        <taxon>Lysobacterales</taxon>
        <taxon>Lysobacteraceae</taxon>
        <taxon>Rehaibacterium</taxon>
    </lineage>
</organism>
<comment type="function">
    <text evidence="6">Bidirectionally degrades single-stranded DNA into large acid-insoluble oligonucleotides, which are then degraded further into small acid-soluble oligonucleotides.</text>
</comment>
<feature type="compositionally biased region" description="Polar residues" evidence="7">
    <location>
        <begin position="1"/>
        <end position="16"/>
    </location>
</feature>
<accession>A0A7W7Y0B6</accession>
<dbReference type="Gene3D" id="1.10.287.1040">
    <property type="entry name" value="Exonuclease VII, small subunit"/>
    <property type="match status" value="1"/>
</dbReference>
<name>A0A7W7Y0B6_9GAMM</name>
<sequence>MNTLPRHTSRMASTPQPATPVADFEKSLDELEQLVQKMEKGDLSLDESLAAYERGVALYRQCRGALEQAELRVKLLGDPADPDSAQPFEPDAF</sequence>
<evidence type="ECO:0000256" key="7">
    <source>
        <dbReference type="SAM" id="MobiDB-lite"/>
    </source>
</evidence>
<keyword evidence="9" id="KW-1185">Reference proteome</keyword>
<keyword evidence="3 6" id="KW-0540">Nuclease</keyword>
<dbReference type="Proteomes" id="UP000519004">
    <property type="component" value="Unassembled WGS sequence"/>
</dbReference>
<protein>
    <recommendedName>
        <fullName evidence="6">Exodeoxyribonuclease 7 small subunit</fullName>
        <ecNumber evidence="6">3.1.11.6</ecNumber>
    </recommendedName>
    <alternativeName>
        <fullName evidence="6">Exodeoxyribonuclease VII small subunit</fullName>
        <shortName evidence="6">Exonuclease VII small subunit</shortName>
    </alternativeName>
</protein>
<feature type="region of interest" description="Disordered" evidence="7">
    <location>
        <begin position="1"/>
        <end position="21"/>
    </location>
</feature>
<comment type="catalytic activity">
    <reaction evidence="6">
        <text>Exonucleolytic cleavage in either 5'- to 3'- or 3'- to 5'-direction to yield nucleoside 5'-phosphates.</text>
        <dbReference type="EC" id="3.1.11.6"/>
    </reaction>
</comment>
<comment type="similarity">
    <text evidence="1 6">Belongs to the XseB family.</text>
</comment>
<comment type="caution">
    <text evidence="8">The sequence shown here is derived from an EMBL/GenBank/DDBJ whole genome shotgun (WGS) entry which is preliminary data.</text>
</comment>
<comment type="subunit">
    <text evidence="6">Heterooligomer composed of large and small subunits.</text>
</comment>
<dbReference type="PANTHER" id="PTHR34137">
    <property type="entry name" value="EXODEOXYRIBONUCLEASE 7 SMALL SUBUNIT"/>
    <property type="match status" value="1"/>
</dbReference>
<evidence type="ECO:0000313" key="8">
    <source>
        <dbReference type="EMBL" id="MBB5015712.1"/>
    </source>
</evidence>
<dbReference type="EMBL" id="JACHHX010000010">
    <property type="protein sequence ID" value="MBB5015712.1"/>
    <property type="molecule type" value="Genomic_DNA"/>
</dbReference>
<dbReference type="GO" id="GO:0008855">
    <property type="term" value="F:exodeoxyribonuclease VII activity"/>
    <property type="evidence" value="ECO:0007669"/>
    <property type="project" value="UniProtKB-UniRule"/>
</dbReference>